<dbReference type="FunFam" id="3.40.50.720:FF:000084">
    <property type="entry name" value="Short-chain dehydrogenase reductase"/>
    <property type="match status" value="1"/>
</dbReference>
<evidence type="ECO:0000256" key="1">
    <source>
        <dbReference type="ARBA" id="ARBA00006484"/>
    </source>
</evidence>
<dbReference type="GO" id="GO:0030497">
    <property type="term" value="P:fatty acid elongation"/>
    <property type="evidence" value="ECO:0007669"/>
    <property type="project" value="TreeGrafter"/>
</dbReference>
<dbReference type="SUPFAM" id="SSF51735">
    <property type="entry name" value="NAD(P)-binding Rossmann-fold domains"/>
    <property type="match status" value="1"/>
</dbReference>
<dbReference type="NCBIfam" id="NF005559">
    <property type="entry name" value="PRK07231.1"/>
    <property type="match status" value="1"/>
</dbReference>
<dbReference type="PRINTS" id="PR00080">
    <property type="entry name" value="SDRFAMILY"/>
</dbReference>
<dbReference type="GO" id="GO:0008874">
    <property type="term" value="F:gluconate 5-dehydrogenase activity"/>
    <property type="evidence" value="ECO:0007669"/>
    <property type="project" value="UniProtKB-EC"/>
</dbReference>
<feature type="domain" description="Ketoreductase" evidence="2">
    <location>
        <begin position="19"/>
        <end position="198"/>
    </location>
</feature>
<dbReference type="PANTHER" id="PTHR42760:SF135">
    <property type="entry name" value="BLL7886 PROTEIN"/>
    <property type="match status" value="1"/>
</dbReference>
<dbReference type="AlphaFoldDB" id="A0A976FXS4"/>
<accession>A0A976FXS4</accession>
<evidence type="ECO:0000313" key="4">
    <source>
        <dbReference type="Proteomes" id="UP000254259"/>
    </source>
</evidence>
<reference evidence="3 4" key="1">
    <citation type="submission" date="2018-01" db="EMBL/GenBank/DDBJ databases">
        <authorList>
            <person name="Clerissi C."/>
        </authorList>
    </citation>
    <scope>NUCLEOTIDE SEQUENCE [LARGE SCALE GENOMIC DNA]</scope>
    <source>
        <strain evidence="3">Cupriavidus taiwanensis SWF 66322</strain>
        <plasmid evidence="4">cbm2636_mp</plasmid>
    </source>
</reference>
<dbReference type="InterPro" id="IPR020904">
    <property type="entry name" value="Sc_DH/Rdtase_CS"/>
</dbReference>
<dbReference type="Proteomes" id="UP000254259">
    <property type="component" value="Plasmid CBM2636_mp"/>
</dbReference>
<evidence type="ECO:0000259" key="2">
    <source>
        <dbReference type="SMART" id="SM00822"/>
    </source>
</evidence>
<organism evidence="3 4">
    <name type="scientific">Cupriavidus taiwanensis</name>
    <dbReference type="NCBI Taxonomy" id="164546"/>
    <lineage>
        <taxon>Bacteria</taxon>
        <taxon>Pseudomonadati</taxon>
        <taxon>Pseudomonadota</taxon>
        <taxon>Betaproteobacteria</taxon>
        <taxon>Burkholderiales</taxon>
        <taxon>Burkholderiaceae</taxon>
        <taxon>Cupriavidus</taxon>
    </lineage>
</organism>
<dbReference type="PROSITE" id="PS00061">
    <property type="entry name" value="ADH_SHORT"/>
    <property type="match status" value="1"/>
</dbReference>
<dbReference type="InterPro" id="IPR057326">
    <property type="entry name" value="KR_dom"/>
</dbReference>
<keyword evidence="3" id="KW-0560">Oxidoreductase</keyword>
<dbReference type="RefSeq" id="WP_115711833.1">
    <property type="nucleotide sequence ID" value="NZ_JAQOLH010000016.1"/>
</dbReference>
<dbReference type="InterPro" id="IPR036291">
    <property type="entry name" value="NAD(P)-bd_dom_sf"/>
</dbReference>
<dbReference type="NCBIfam" id="NF004778">
    <property type="entry name" value="PRK06124.1"/>
    <property type="match status" value="1"/>
</dbReference>
<keyword evidence="3" id="KW-0614">Plasmid</keyword>
<comment type="similarity">
    <text evidence="1">Belongs to the short-chain dehydrogenases/reductases (SDR) family.</text>
</comment>
<dbReference type="SMART" id="SM00822">
    <property type="entry name" value="PKS_KR"/>
    <property type="match status" value="1"/>
</dbReference>
<name>A0A976FXS4_9BURK</name>
<dbReference type="Gene3D" id="3.40.50.720">
    <property type="entry name" value="NAD(P)-binding Rossmann-like Domain"/>
    <property type="match status" value="1"/>
</dbReference>
<protein>
    <submittedName>
        <fullName evidence="3">Gluconate 5-dehydrogenase</fullName>
        <ecNumber evidence="3">1.1.1.69</ecNumber>
    </submittedName>
</protein>
<dbReference type="InterPro" id="IPR002347">
    <property type="entry name" value="SDR_fam"/>
</dbReference>
<evidence type="ECO:0000313" key="3">
    <source>
        <dbReference type="EMBL" id="SPD66438.1"/>
    </source>
</evidence>
<dbReference type="EC" id="1.1.1.69" evidence="3"/>
<sequence>MATPIPSPDSRTPFALHGRVALVTGGAQGLGLAIAAGLADAGAHVLVVARNAPRVHEAVATLAARGGSAEALVLDITDEAAVAAAFDRIDAEHGRLDILVNNAGARNRSNMAQLDAGDLRAMLETNLVAPYALCRLAAQRMRQGGYGRIVNVSSIAGQVARAGDVLYPATKGGLDALTRAMAADLGRHGVTVNAIAPGYFATEPNQPMVEDAGVAEWLRQRTALGRWGQPQEVAGAVVFLASPAASYVTGQVLAVDGGYLGHF</sequence>
<proteinExistence type="inferred from homology"/>
<dbReference type="PRINTS" id="PR00081">
    <property type="entry name" value="GDHRDH"/>
</dbReference>
<dbReference type="Pfam" id="PF13561">
    <property type="entry name" value="adh_short_C2"/>
    <property type="match status" value="1"/>
</dbReference>
<geneLocation type="plasmid" evidence="4">
    <name>cbm2636_mp</name>
</geneLocation>
<gene>
    <name evidence="3" type="primary">gno</name>
    <name evidence="3" type="ORF">CBM2636_MP10067</name>
</gene>
<dbReference type="EMBL" id="LT984814">
    <property type="protein sequence ID" value="SPD66438.1"/>
    <property type="molecule type" value="Genomic_DNA"/>
</dbReference>
<dbReference type="PANTHER" id="PTHR42760">
    <property type="entry name" value="SHORT-CHAIN DEHYDROGENASES/REDUCTASES FAMILY MEMBER"/>
    <property type="match status" value="1"/>
</dbReference>